<gene>
    <name evidence="1" type="ORF">PoB_005586700</name>
</gene>
<evidence type="ECO:0008006" key="3">
    <source>
        <dbReference type="Google" id="ProtNLM"/>
    </source>
</evidence>
<evidence type="ECO:0000313" key="2">
    <source>
        <dbReference type="Proteomes" id="UP000735302"/>
    </source>
</evidence>
<dbReference type="AlphaFoldDB" id="A0AAV4CDF6"/>
<keyword evidence="2" id="KW-1185">Reference proteome</keyword>
<dbReference type="Proteomes" id="UP000735302">
    <property type="component" value="Unassembled WGS sequence"/>
</dbReference>
<dbReference type="EMBL" id="BLXT01006160">
    <property type="protein sequence ID" value="GFO29362.1"/>
    <property type="molecule type" value="Genomic_DNA"/>
</dbReference>
<protein>
    <recommendedName>
        <fullName evidence="3">PiggyBac transposable element-derived protein domain-containing protein</fullName>
    </recommendedName>
</protein>
<sequence>MLVRVRCESIHRTMLHCADSEAESTEKIQPFINSLLEEYYRAFYPFQELSLDEMVVGWKGSSTRLTILTSLQNIMSRPLDCATELRVM</sequence>
<name>A0AAV4CDF6_9GAST</name>
<comment type="caution">
    <text evidence="1">The sequence shown here is derived from an EMBL/GenBank/DDBJ whole genome shotgun (WGS) entry which is preliminary data.</text>
</comment>
<reference evidence="1 2" key="1">
    <citation type="journal article" date="2021" name="Elife">
        <title>Chloroplast acquisition without the gene transfer in kleptoplastic sea slugs, Plakobranchus ocellatus.</title>
        <authorList>
            <person name="Maeda T."/>
            <person name="Takahashi S."/>
            <person name="Yoshida T."/>
            <person name="Shimamura S."/>
            <person name="Takaki Y."/>
            <person name="Nagai Y."/>
            <person name="Toyoda A."/>
            <person name="Suzuki Y."/>
            <person name="Arimoto A."/>
            <person name="Ishii H."/>
            <person name="Satoh N."/>
            <person name="Nishiyama T."/>
            <person name="Hasebe M."/>
            <person name="Maruyama T."/>
            <person name="Minagawa J."/>
            <person name="Obokata J."/>
            <person name="Shigenobu S."/>
        </authorList>
    </citation>
    <scope>NUCLEOTIDE SEQUENCE [LARGE SCALE GENOMIC DNA]</scope>
</reference>
<proteinExistence type="predicted"/>
<accession>A0AAV4CDF6</accession>
<organism evidence="1 2">
    <name type="scientific">Plakobranchus ocellatus</name>
    <dbReference type="NCBI Taxonomy" id="259542"/>
    <lineage>
        <taxon>Eukaryota</taxon>
        <taxon>Metazoa</taxon>
        <taxon>Spiralia</taxon>
        <taxon>Lophotrochozoa</taxon>
        <taxon>Mollusca</taxon>
        <taxon>Gastropoda</taxon>
        <taxon>Heterobranchia</taxon>
        <taxon>Euthyneura</taxon>
        <taxon>Panpulmonata</taxon>
        <taxon>Sacoglossa</taxon>
        <taxon>Placobranchoidea</taxon>
        <taxon>Plakobranchidae</taxon>
        <taxon>Plakobranchus</taxon>
    </lineage>
</organism>
<evidence type="ECO:0000313" key="1">
    <source>
        <dbReference type="EMBL" id="GFO29362.1"/>
    </source>
</evidence>